<evidence type="ECO:0008006" key="2">
    <source>
        <dbReference type="Google" id="ProtNLM"/>
    </source>
</evidence>
<dbReference type="PANTHER" id="PTHR33265:SF6">
    <property type="entry name" value="OS01G0930500 PROTEIN"/>
    <property type="match status" value="1"/>
</dbReference>
<evidence type="ECO:0000313" key="1">
    <source>
        <dbReference type="EMBL" id="VVW07058.1"/>
    </source>
</evidence>
<dbReference type="Pfam" id="PF05553">
    <property type="entry name" value="DUF761"/>
    <property type="match status" value="1"/>
</dbReference>
<gene>
    <name evidence="1" type="ORF">NYM_LOCUS14144</name>
</gene>
<dbReference type="InterPro" id="IPR008480">
    <property type="entry name" value="DUF761_pln"/>
</dbReference>
<dbReference type="EMBL" id="LR721780">
    <property type="protein sequence ID" value="VVW07058.1"/>
    <property type="molecule type" value="Genomic_DNA"/>
</dbReference>
<accession>A0A5K1AYN8</accession>
<sequence>MEMHLATRGKRLCNLLRVAFFMMRKGVISKRKLVMDLNLMMKRGKLLGKSLRGLVFHHRIPVRGYGRQDYEFSCTNSPNPVFFHAGKKKLHNYLPSLPCINPPEPAEPIVIVKPPLIQLSPDCSSLDPIDFMDGEKFSPSISPLPIVISSYYPSEDDENDGEQVDEKAEEFIARFYEQLRTQGRIALVEYQEREYQEMLARGCR</sequence>
<reference evidence="1" key="1">
    <citation type="submission" date="2019-09" db="EMBL/GenBank/DDBJ databases">
        <authorList>
            <person name="Zhang L."/>
        </authorList>
    </citation>
    <scope>NUCLEOTIDE SEQUENCE</scope>
</reference>
<organism evidence="1">
    <name type="scientific">Nymphaea colorata</name>
    <name type="common">pocket water lily</name>
    <dbReference type="NCBI Taxonomy" id="210225"/>
    <lineage>
        <taxon>Eukaryota</taxon>
        <taxon>Viridiplantae</taxon>
        <taxon>Streptophyta</taxon>
        <taxon>Embryophyta</taxon>
        <taxon>Tracheophyta</taxon>
        <taxon>Spermatophyta</taxon>
        <taxon>Magnoliopsida</taxon>
        <taxon>Nymphaeales</taxon>
        <taxon>Nymphaeaceae</taxon>
        <taxon>Nymphaea</taxon>
    </lineage>
</organism>
<dbReference type="PANTHER" id="PTHR33265">
    <property type="entry name" value="AVR9/CF-9 RAPIDLY ELICITED PROTEIN-RELATED"/>
    <property type="match status" value="1"/>
</dbReference>
<proteinExistence type="predicted"/>
<name>A0A5K1AYN8_9MAGN</name>
<dbReference type="Gramene" id="NC2G0293740.1">
    <property type="protein sequence ID" value="NC2G0293740.1:cds"/>
    <property type="gene ID" value="NC2G0293740"/>
</dbReference>
<protein>
    <recommendedName>
        <fullName evidence="2">DUF761 domain-containing protein</fullName>
    </recommendedName>
</protein>
<dbReference type="AlphaFoldDB" id="A0A5K1AYN8"/>